<keyword evidence="1" id="KW-0560">Oxidoreductase</keyword>
<dbReference type="GO" id="GO:0016620">
    <property type="term" value="F:oxidoreductase activity, acting on the aldehyde or oxo group of donors, NAD or NADP as acceptor"/>
    <property type="evidence" value="ECO:0007669"/>
    <property type="project" value="InterPro"/>
</dbReference>
<protein>
    <submittedName>
        <fullName evidence="3">2,5-dioxovalerate dehydrogenase</fullName>
    </submittedName>
</protein>
<name>A0A917N380_9SPHI</name>
<dbReference type="Gene3D" id="3.40.309.10">
    <property type="entry name" value="Aldehyde Dehydrogenase, Chain A, domain 2"/>
    <property type="match status" value="1"/>
</dbReference>
<accession>A0A917N380</accession>
<dbReference type="InterPro" id="IPR015590">
    <property type="entry name" value="Aldehyde_DH_dom"/>
</dbReference>
<feature type="domain" description="Aldehyde dehydrogenase" evidence="2">
    <location>
        <begin position="5"/>
        <end position="432"/>
    </location>
</feature>
<dbReference type="CDD" id="cd07129">
    <property type="entry name" value="ALDH_KGSADH"/>
    <property type="match status" value="1"/>
</dbReference>
<dbReference type="Pfam" id="PF00171">
    <property type="entry name" value="Aldedh"/>
    <property type="match status" value="1"/>
</dbReference>
<evidence type="ECO:0000259" key="2">
    <source>
        <dbReference type="Pfam" id="PF00171"/>
    </source>
</evidence>
<reference evidence="3" key="1">
    <citation type="journal article" date="2014" name="Int. J. Syst. Evol. Microbiol.">
        <title>Complete genome sequence of Corynebacterium casei LMG S-19264T (=DSM 44701T), isolated from a smear-ripened cheese.</title>
        <authorList>
            <consortium name="US DOE Joint Genome Institute (JGI-PGF)"/>
            <person name="Walter F."/>
            <person name="Albersmeier A."/>
            <person name="Kalinowski J."/>
            <person name="Ruckert C."/>
        </authorList>
    </citation>
    <scope>NUCLEOTIDE SEQUENCE</scope>
    <source>
        <strain evidence="3">CCM 8711</strain>
    </source>
</reference>
<reference evidence="3" key="2">
    <citation type="submission" date="2020-09" db="EMBL/GenBank/DDBJ databases">
        <authorList>
            <person name="Sun Q."/>
            <person name="Sedlacek I."/>
        </authorList>
    </citation>
    <scope>NUCLEOTIDE SEQUENCE</scope>
    <source>
        <strain evidence="3">CCM 8711</strain>
    </source>
</reference>
<dbReference type="Proteomes" id="UP000662074">
    <property type="component" value="Unassembled WGS sequence"/>
</dbReference>
<dbReference type="PANTHER" id="PTHR43353">
    <property type="entry name" value="SUCCINATE-SEMIALDEHYDE DEHYDROGENASE, MITOCHONDRIAL"/>
    <property type="match status" value="1"/>
</dbReference>
<gene>
    <name evidence="3" type="primary">aldH</name>
    <name evidence="3" type="ORF">GCM10011425_34610</name>
</gene>
<dbReference type="AlphaFoldDB" id="A0A917N380"/>
<dbReference type="InterPro" id="IPR050740">
    <property type="entry name" value="Aldehyde_DH_Superfamily"/>
</dbReference>
<proteinExistence type="predicted"/>
<dbReference type="Gene3D" id="3.40.605.10">
    <property type="entry name" value="Aldehyde Dehydrogenase, Chain A, domain 1"/>
    <property type="match status" value="1"/>
</dbReference>
<evidence type="ECO:0000256" key="1">
    <source>
        <dbReference type="ARBA" id="ARBA00023002"/>
    </source>
</evidence>
<organism evidence="3 4">
    <name type="scientific">Mucilaginibacter galii</name>
    <dbReference type="NCBI Taxonomy" id="2005073"/>
    <lineage>
        <taxon>Bacteria</taxon>
        <taxon>Pseudomonadati</taxon>
        <taxon>Bacteroidota</taxon>
        <taxon>Sphingobacteriia</taxon>
        <taxon>Sphingobacteriales</taxon>
        <taxon>Sphingobacteriaceae</taxon>
        <taxon>Mucilaginibacter</taxon>
    </lineage>
</organism>
<sequence>MYKETSLEEVDAILAKAGQAYRELKRYSIRQRAAFMRAVAVEIEALGNELIKTAMNESHLTEARLTGERARTILQWNSYANYAELGNWLDVRIDMPFLSPSTKPDIRKISVALGPVAVFGAGNFPFAFSTAGGDTACAIAAGCPVVVKAHPGHPQTCALMAQAIEKARVKCRMPEGIFAQVYGAGIEIGQVLVKHPGIKAVAFTGSYQGGKALTEMAAQRSEPIPVFAEMGSINPVFLLPEKLKKDGNEVAGQFITSVTLGVGQFCTNPGLMIGIAGEELNSFTAALEKLAHDAPPATMLHPGIAANYEKTREKALRQQEVEVLAQSGIEAAENQGGITLAKVSAHTFTANPALQEEVFGPYSLLVVCQNADEMLAVANAIKGQLTATLIATGADLEANRELYEVIQERCGRIVVNQFPTGVEVCLAMHHGGPYPATSNSAFTSVGADGIKRFTRPLSFQNWPNQYLPAELQNENPLEVWRTINNELTLEAINLTVTSL</sequence>
<dbReference type="InterPro" id="IPR016161">
    <property type="entry name" value="Ald_DH/histidinol_DH"/>
</dbReference>
<comment type="caution">
    <text evidence="3">The sequence shown here is derived from an EMBL/GenBank/DDBJ whole genome shotgun (WGS) entry which is preliminary data.</text>
</comment>
<evidence type="ECO:0000313" key="4">
    <source>
        <dbReference type="Proteomes" id="UP000662074"/>
    </source>
</evidence>
<evidence type="ECO:0000313" key="3">
    <source>
        <dbReference type="EMBL" id="GGI52249.1"/>
    </source>
</evidence>
<keyword evidence="4" id="KW-1185">Reference proteome</keyword>
<dbReference type="InterPro" id="IPR016162">
    <property type="entry name" value="Ald_DH_N"/>
</dbReference>
<dbReference type="InterPro" id="IPR016163">
    <property type="entry name" value="Ald_DH_C"/>
</dbReference>
<dbReference type="InterPro" id="IPR044151">
    <property type="entry name" value="ALDH_KGSADH"/>
</dbReference>
<dbReference type="PANTHER" id="PTHR43353:SF3">
    <property type="entry name" value="ALDEHYDE DEHYDROGENASE-RELATED"/>
    <property type="match status" value="1"/>
</dbReference>
<dbReference type="SUPFAM" id="SSF53720">
    <property type="entry name" value="ALDH-like"/>
    <property type="match status" value="1"/>
</dbReference>
<dbReference type="RefSeq" id="WP_188418360.1">
    <property type="nucleotide sequence ID" value="NZ_BMDO01000011.1"/>
</dbReference>
<dbReference type="EMBL" id="BMDO01000011">
    <property type="protein sequence ID" value="GGI52249.1"/>
    <property type="molecule type" value="Genomic_DNA"/>
</dbReference>